<feature type="transmembrane region" description="Helical" evidence="1">
    <location>
        <begin position="331"/>
        <end position="356"/>
    </location>
</feature>
<dbReference type="KEGG" id="pre:PCA10_38720"/>
<comment type="function">
    <text evidence="1">Catalyzes the sodium-dependent transport of glutamate.</text>
</comment>
<dbReference type="InterPro" id="IPR004445">
    <property type="entry name" value="GltS"/>
</dbReference>
<dbReference type="Pfam" id="PF03616">
    <property type="entry name" value="Glt_symporter"/>
    <property type="match status" value="1"/>
</dbReference>
<keyword evidence="1" id="KW-0739">Sodium transport</keyword>
<accession>S6BK68</accession>
<dbReference type="AlphaFoldDB" id="S6BK68"/>
<dbReference type="HAMAP" id="MF_02062">
    <property type="entry name" value="GltS"/>
    <property type="match status" value="1"/>
</dbReference>
<dbReference type="GO" id="GO:0005886">
    <property type="term" value="C:plasma membrane"/>
    <property type="evidence" value="ECO:0007669"/>
    <property type="project" value="UniProtKB-SubCell"/>
</dbReference>
<dbReference type="GO" id="GO:0015501">
    <property type="term" value="F:glutamate:sodium symporter activity"/>
    <property type="evidence" value="ECO:0007669"/>
    <property type="project" value="UniProtKB-UniRule"/>
</dbReference>
<evidence type="ECO:0000313" key="4">
    <source>
        <dbReference type="Proteomes" id="UP000015503"/>
    </source>
</evidence>
<keyword evidence="1" id="KW-0812">Transmembrane</keyword>
<gene>
    <name evidence="1 3" type="primary">gltS</name>
    <name evidence="3" type="ORF">PCA10_38720</name>
</gene>
<dbReference type="Proteomes" id="UP000015503">
    <property type="component" value="Chromosome"/>
</dbReference>
<feature type="transmembrane region" description="Helical" evidence="1">
    <location>
        <begin position="302"/>
        <end position="324"/>
    </location>
</feature>
<reference evidence="3 4" key="1">
    <citation type="journal article" date="2013" name="Genome Announc.">
        <title>Complete Genome Sequence of the Carbazole Degrader Pseudomonas resinovorans Strain CA10 (NBRC 106553).</title>
        <authorList>
            <person name="Shintani M."/>
            <person name="Hosoyama A."/>
            <person name="Ohji S."/>
            <person name="Tsuchikane K."/>
            <person name="Takarada H."/>
            <person name="Yamazoe A."/>
            <person name="Fujita N."/>
            <person name="Nojiri H."/>
        </authorList>
    </citation>
    <scope>NUCLEOTIDE SEQUENCE [LARGE SCALE GENOMIC DNA]</scope>
    <source>
        <strain evidence="3 4">NBRC 106553</strain>
    </source>
</reference>
<keyword evidence="1" id="KW-0813">Transport</keyword>
<feature type="transmembrane region" description="Helical" evidence="1">
    <location>
        <begin position="214"/>
        <end position="232"/>
    </location>
</feature>
<feature type="transmembrane region" description="Helical" evidence="1">
    <location>
        <begin position="34"/>
        <end position="55"/>
    </location>
</feature>
<dbReference type="NCBIfam" id="TIGR00210">
    <property type="entry name" value="gltS"/>
    <property type="match status" value="1"/>
</dbReference>
<name>S6BK68_METRE</name>
<feature type="transmembrane region" description="Helical" evidence="1">
    <location>
        <begin position="271"/>
        <end position="290"/>
    </location>
</feature>
<keyword evidence="4" id="KW-1185">Reference proteome</keyword>
<keyword evidence="1" id="KW-1133">Transmembrane helix</keyword>
<keyword evidence="1" id="KW-1003">Cell membrane</keyword>
<keyword evidence="1" id="KW-0915">Sodium</keyword>
<keyword evidence="1" id="KW-0472">Membrane</keyword>
<comment type="subcellular location">
    <subcellularLocation>
        <location evidence="1">Cell inner membrane</location>
        <topology evidence="1">Multi-pass membrane protein</topology>
    </subcellularLocation>
</comment>
<proteinExistence type="inferred from homology"/>
<protein>
    <recommendedName>
        <fullName evidence="1 2">Sodium/glutamate symporter</fullName>
    </recommendedName>
</protein>
<dbReference type="PATRIC" id="fig|1245471.3.peg.3913"/>
<feature type="transmembrane region" description="Helical" evidence="1">
    <location>
        <begin position="238"/>
        <end position="259"/>
    </location>
</feature>
<organism evidence="3 4">
    <name type="scientific">Metapseudomonas resinovorans NBRC 106553</name>
    <dbReference type="NCBI Taxonomy" id="1245471"/>
    <lineage>
        <taxon>Bacteria</taxon>
        <taxon>Pseudomonadati</taxon>
        <taxon>Pseudomonadota</taxon>
        <taxon>Gammaproteobacteria</taxon>
        <taxon>Pseudomonadales</taxon>
        <taxon>Pseudomonadaceae</taxon>
        <taxon>Metapseudomonas</taxon>
    </lineage>
</organism>
<evidence type="ECO:0000313" key="3">
    <source>
        <dbReference type="EMBL" id="BAN49604.1"/>
    </source>
</evidence>
<dbReference type="PANTHER" id="PTHR36178">
    <property type="entry name" value="SLR0625 PROTEIN"/>
    <property type="match status" value="1"/>
</dbReference>
<dbReference type="EMBL" id="AP013068">
    <property type="protein sequence ID" value="BAN49604.1"/>
    <property type="molecule type" value="Genomic_DNA"/>
</dbReference>
<feature type="transmembrane region" description="Helical" evidence="1">
    <location>
        <begin position="92"/>
        <end position="116"/>
    </location>
</feature>
<feature type="transmembrane region" description="Helical" evidence="1">
    <location>
        <begin position="368"/>
        <end position="392"/>
    </location>
</feature>
<dbReference type="OrthoDB" id="4921038at2"/>
<dbReference type="RefSeq" id="WP_016493741.1">
    <property type="nucleotide sequence ID" value="NC_021499.1"/>
</dbReference>
<feature type="transmembrane region" description="Helical" evidence="1">
    <location>
        <begin position="164"/>
        <end position="183"/>
    </location>
</feature>
<evidence type="ECO:0000256" key="1">
    <source>
        <dbReference type="HAMAP-Rule" id="MF_02062"/>
    </source>
</evidence>
<dbReference type="PANTHER" id="PTHR36178:SF1">
    <property type="entry name" value="SODIUM_GLUTAMATE SYMPORTER"/>
    <property type="match status" value="1"/>
</dbReference>
<dbReference type="GO" id="GO:0015813">
    <property type="term" value="P:L-glutamate transmembrane transport"/>
    <property type="evidence" value="ECO:0007669"/>
    <property type="project" value="UniProtKB-UniRule"/>
</dbReference>
<sequence>MTLQPMETLLLATLALILGRLVNRLIPVLSRYSIPEPITGGLLVSICLALANVANDFSLQFDTSMKAPLLLAFFSAVGLSANLGMLKHGGKRMVLVVLALIPFLLLQNLLGVLMAWGLDLHPLMGLVGGTITLVGGHGTGAAYAERFAEVYNLQSIMELSMTSATLGLVVGGIIGGPLAQWLLKRHKVAPATGPGAHHELVGDDRTPPVTSGNFLTVLSATLVALVAGQLLAGKFSGGAVTLPSFVWCLLLGVAIRNSLPLVGVRLNDGAIDLLGSITLSLFLVMTMMALDLSHVASVAGPLLLMLLGQAILALLYGALVFFRVTGRDYEAVVLSAAFSGFAIGATATAVANMQAIAHKYGPAPEAFIIAPLVGAFLIDLLNALVLTGYLAIPGIGG</sequence>
<keyword evidence="1" id="KW-0769">Symport</keyword>
<keyword evidence="1" id="KW-0029">Amino-acid transport</keyword>
<feature type="transmembrane region" description="Helical" evidence="1">
    <location>
        <begin position="67"/>
        <end position="86"/>
    </location>
</feature>
<dbReference type="STRING" id="1245471.PCA10_38720"/>
<evidence type="ECO:0000256" key="2">
    <source>
        <dbReference type="NCBIfam" id="TIGR00210"/>
    </source>
</evidence>
<keyword evidence="1" id="KW-0997">Cell inner membrane</keyword>
<comment type="similarity">
    <text evidence="1">Belongs to the glutamate:Na(+) symporter (ESS) (TC 2.A.27) family.</text>
</comment>
<keyword evidence="1" id="KW-0406">Ion transport</keyword>
<dbReference type="HOGENOM" id="CLU_040907_0_0_6"/>
<dbReference type="eggNOG" id="COG0786">
    <property type="taxonomic scope" value="Bacteria"/>
</dbReference>